<evidence type="ECO:0000313" key="10">
    <source>
        <dbReference type="EMBL" id="QTH62993.1"/>
    </source>
</evidence>
<evidence type="ECO:0000256" key="4">
    <source>
        <dbReference type="ARBA" id="ARBA00022692"/>
    </source>
</evidence>
<keyword evidence="10" id="KW-0378">Hydrolase</keyword>
<proteinExistence type="predicted"/>
<keyword evidence="3" id="KW-0997">Cell inner membrane</keyword>
<dbReference type="SUPFAM" id="SSF144091">
    <property type="entry name" value="Rhomboid-like"/>
    <property type="match status" value="1"/>
</dbReference>
<dbReference type="AlphaFoldDB" id="A0A975DA08"/>
<dbReference type="GO" id="GO:0016020">
    <property type="term" value="C:membrane"/>
    <property type="evidence" value="ECO:0007669"/>
    <property type="project" value="UniProtKB-SubCell"/>
</dbReference>
<dbReference type="GO" id="GO:0004252">
    <property type="term" value="F:serine-type endopeptidase activity"/>
    <property type="evidence" value="ECO:0007669"/>
    <property type="project" value="InterPro"/>
</dbReference>
<evidence type="ECO:0000256" key="7">
    <source>
        <dbReference type="SAM" id="Phobius"/>
    </source>
</evidence>
<dbReference type="PANTHER" id="PTHR43066:SF26">
    <property type="entry name" value="RHOMBOID PROTEASE GLPG"/>
    <property type="match status" value="1"/>
</dbReference>
<feature type="domain" description="Peptidase S54 rhomboid" evidence="8">
    <location>
        <begin position="134"/>
        <end position="270"/>
    </location>
</feature>
<dbReference type="GO" id="GO:0006508">
    <property type="term" value="P:proteolysis"/>
    <property type="evidence" value="ECO:0007669"/>
    <property type="project" value="UniProtKB-KW"/>
</dbReference>
<evidence type="ECO:0000259" key="8">
    <source>
        <dbReference type="Pfam" id="PF01694"/>
    </source>
</evidence>
<dbReference type="Gene3D" id="3.30.70.2350">
    <property type="match status" value="1"/>
</dbReference>
<dbReference type="EC" id="3.4.21.105" evidence="10"/>
<evidence type="ECO:0000256" key="3">
    <source>
        <dbReference type="ARBA" id="ARBA00022519"/>
    </source>
</evidence>
<dbReference type="Pfam" id="PF12122">
    <property type="entry name" value="Rhomboid_N"/>
    <property type="match status" value="1"/>
</dbReference>
<keyword evidence="4 7" id="KW-0812">Transmembrane</keyword>
<organism evidence="10 11">
    <name type="scientific">Psychrosphaera ytuae</name>
    <dbReference type="NCBI Taxonomy" id="2820710"/>
    <lineage>
        <taxon>Bacteria</taxon>
        <taxon>Pseudomonadati</taxon>
        <taxon>Pseudomonadota</taxon>
        <taxon>Gammaproteobacteria</taxon>
        <taxon>Alteromonadales</taxon>
        <taxon>Pseudoalteromonadaceae</taxon>
        <taxon>Psychrosphaera</taxon>
    </lineage>
</organism>
<evidence type="ECO:0000313" key="11">
    <source>
        <dbReference type="Proteomes" id="UP000682739"/>
    </source>
</evidence>
<keyword evidence="5 7" id="KW-1133">Transmembrane helix</keyword>
<dbReference type="InterPro" id="IPR022764">
    <property type="entry name" value="Peptidase_S54_rhomboid_dom"/>
</dbReference>
<evidence type="ECO:0000256" key="1">
    <source>
        <dbReference type="ARBA" id="ARBA00004141"/>
    </source>
</evidence>
<dbReference type="NCBIfam" id="TIGR04239">
    <property type="entry name" value="rhombo_GlpG"/>
    <property type="match status" value="1"/>
</dbReference>
<dbReference type="InterPro" id="IPR022732">
    <property type="entry name" value="Peptidase_S54_GlpG_N"/>
</dbReference>
<keyword evidence="11" id="KW-1185">Reference proteome</keyword>
<feature type="transmembrane region" description="Helical" evidence="7">
    <location>
        <begin position="252"/>
        <end position="269"/>
    </location>
</feature>
<comment type="subcellular location">
    <subcellularLocation>
        <location evidence="1">Membrane</location>
        <topology evidence="1">Multi-pass membrane protein</topology>
    </subcellularLocation>
</comment>
<gene>
    <name evidence="10" type="primary">glpG</name>
    <name evidence="10" type="ORF">J1N51_09520</name>
</gene>
<feature type="transmembrane region" description="Helical" evidence="7">
    <location>
        <begin position="172"/>
        <end position="192"/>
    </location>
</feature>
<sequence length="276" mass="30839">MEPIGQLPNLRATMALADYLKLQNVEFDVRTVKEPEQNTESFIIFVAPQHYEFARGLYLEFVQNPHDERFLNASWQVGEVSKTQSSMGLSSLFSNIAPLTKWSSLAFVIIFVASYLGFYREIFTALHFDLSWSEPYRLFSPAIMHLSLLHLVFNLAWWWYLGNQVEKTLSAGTLITLFLISAAASNLLQAVIEGPNFAGLSGVNYALAGFAWGCGVFHKSKILNLPNNLFGFLIVWMVLGFTEWLPINMANWAHLGGLVAGLGLSLILVKSKKGAV</sequence>
<feature type="transmembrane region" description="Helical" evidence="7">
    <location>
        <begin position="99"/>
        <end position="118"/>
    </location>
</feature>
<dbReference type="Proteomes" id="UP000682739">
    <property type="component" value="Chromosome"/>
</dbReference>
<keyword evidence="6 7" id="KW-0472">Membrane</keyword>
<evidence type="ECO:0000259" key="9">
    <source>
        <dbReference type="Pfam" id="PF12122"/>
    </source>
</evidence>
<name>A0A975DA08_9GAMM</name>
<accession>A0A975DA08</accession>
<feature type="domain" description="Peptidase S54 GlpG peptidase N-terminal" evidence="9">
    <location>
        <begin position="1"/>
        <end position="83"/>
    </location>
</feature>
<dbReference type="EMBL" id="CP072110">
    <property type="protein sequence ID" value="QTH62993.1"/>
    <property type="molecule type" value="Genomic_DNA"/>
</dbReference>
<evidence type="ECO:0000256" key="2">
    <source>
        <dbReference type="ARBA" id="ARBA00022475"/>
    </source>
</evidence>
<keyword evidence="2" id="KW-1003">Cell membrane</keyword>
<dbReference type="Gene3D" id="1.20.1540.10">
    <property type="entry name" value="Rhomboid-like"/>
    <property type="match status" value="1"/>
</dbReference>
<protein>
    <submittedName>
        <fullName evidence="10">Rhomboid family intramembrane serine protease GlpG</fullName>
        <ecNumber evidence="10">3.4.21.105</ecNumber>
    </submittedName>
</protein>
<dbReference type="PANTHER" id="PTHR43066">
    <property type="entry name" value="RHOMBOID-RELATED PROTEIN"/>
    <property type="match status" value="1"/>
</dbReference>
<feature type="transmembrane region" description="Helical" evidence="7">
    <location>
        <begin position="138"/>
        <end position="160"/>
    </location>
</feature>
<dbReference type="InterPro" id="IPR038236">
    <property type="entry name" value="GlpG_N_sf"/>
</dbReference>
<dbReference type="InterPro" id="IPR035952">
    <property type="entry name" value="Rhomboid-like_sf"/>
</dbReference>
<evidence type="ECO:0000256" key="6">
    <source>
        <dbReference type="ARBA" id="ARBA00023136"/>
    </source>
</evidence>
<dbReference type="Pfam" id="PF01694">
    <property type="entry name" value="Rhomboid"/>
    <property type="match status" value="1"/>
</dbReference>
<reference evidence="10" key="1">
    <citation type="submission" date="2021-03" db="EMBL/GenBank/DDBJ databases">
        <title>Description of Psychrosphaera ytuae sp. nov. isolated from deep sea sediment of South China Sea.</title>
        <authorList>
            <person name="Zhang J."/>
            <person name="Xu X.-D."/>
        </authorList>
    </citation>
    <scope>NUCLEOTIDE SEQUENCE</scope>
    <source>
        <strain evidence="10">MTZ26</strain>
    </source>
</reference>
<dbReference type="KEGG" id="psym:J1N51_09520"/>
<evidence type="ECO:0000256" key="5">
    <source>
        <dbReference type="ARBA" id="ARBA00022989"/>
    </source>
</evidence>
<feature type="transmembrane region" description="Helical" evidence="7">
    <location>
        <begin position="229"/>
        <end position="246"/>
    </location>
</feature>
<dbReference type="RefSeq" id="WP_208830755.1">
    <property type="nucleotide sequence ID" value="NZ_CP072110.1"/>
</dbReference>
<feature type="transmembrane region" description="Helical" evidence="7">
    <location>
        <begin position="198"/>
        <end position="217"/>
    </location>
</feature>
<dbReference type="InterPro" id="IPR023662">
    <property type="entry name" value="Rhomboid_protease_GlpG"/>
</dbReference>
<keyword evidence="10" id="KW-0645">Protease</keyword>